<dbReference type="Pfam" id="PF04203">
    <property type="entry name" value="Sortase"/>
    <property type="match status" value="1"/>
</dbReference>
<name>A0ABS4KBX4_9FIRM</name>
<evidence type="ECO:0000313" key="4">
    <source>
        <dbReference type="Proteomes" id="UP001519306"/>
    </source>
</evidence>
<dbReference type="Proteomes" id="UP001519306">
    <property type="component" value="Unassembled WGS sequence"/>
</dbReference>
<reference evidence="3 4" key="1">
    <citation type="submission" date="2021-03" db="EMBL/GenBank/DDBJ databases">
        <title>Genomic Encyclopedia of Type Strains, Phase IV (KMG-IV): sequencing the most valuable type-strain genomes for metagenomic binning, comparative biology and taxonomic classification.</title>
        <authorList>
            <person name="Goeker M."/>
        </authorList>
    </citation>
    <scope>NUCLEOTIDE SEQUENCE [LARGE SCALE GENOMIC DNA]</scope>
    <source>
        <strain evidence="3 4">DSM 27563</strain>
    </source>
</reference>
<evidence type="ECO:0000256" key="2">
    <source>
        <dbReference type="SAM" id="Phobius"/>
    </source>
</evidence>
<keyword evidence="2" id="KW-0472">Membrane</keyword>
<dbReference type="Gene3D" id="2.40.260.10">
    <property type="entry name" value="Sortase"/>
    <property type="match status" value="1"/>
</dbReference>
<dbReference type="SUPFAM" id="SSF63817">
    <property type="entry name" value="Sortase"/>
    <property type="match status" value="1"/>
</dbReference>
<dbReference type="EMBL" id="JAGGLJ010000006">
    <property type="protein sequence ID" value="MBP2025284.1"/>
    <property type="molecule type" value="Genomic_DNA"/>
</dbReference>
<dbReference type="InterPro" id="IPR005754">
    <property type="entry name" value="Sortase"/>
</dbReference>
<keyword evidence="1 3" id="KW-0378">Hydrolase</keyword>
<dbReference type="GO" id="GO:0016787">
    <property type="term" value="F:hydrolase activity"/>
    <property type="evidence" value="ECO:0007669"/>
    <property type="project" value="UniProtKB-KW"/>
</dbReference>
<organism evidence="3 4">
    <name type="scientific">Peptoniphilus stercorisuis</name>
    <dbReference type="NCBI Taxonomy" id="1436965"/>
    <lineage>
        <taxon>Bacteria</taxon>
        <taxon>Bacillati</taxon>
        <taxon>Bacillota</taxon>
        <taxon>Tissierellia</taxon>
        <taxon>Tissierellales</taxon>
        <taxon>Peptoniphilaceae</taxon>
        <taxon>Peptoniphilus</taxon>
    </lineage>
</organism>
<sequence length="215" mass="24327">MMNKKTSKGKILMAMGILLIGASISLVIYNLWQEQQAGAISNKILEQMNYVEAEKEENIELEEIKKEETIPSYILNPNMEMPTKTIDENQYIGVINVPKLELSLPIMSDWSASKLKISPNRYKGSVYTDDIIIAGHNYRSHFGGLAKISPGEELIFTDIDGNQFHYIVDKIEIIKDVDIEGMESGEWDLTLFTCTYDGTVGSEDRLTIRGKKIQE</sequence>
<accession>A0ABS4KBX4</accession>
<dbReference type="InterPro" id="IPR023365">
    <property type="entry name" value="Sortase_dom-sf"/>
</dbReference>
<comment type="caution">
    <text evidence="3">The sequence shown here is derived from an EMBL/GenBank/DDBJ whole genome shotgun (WGS) entry which is preliminary data.</text>
</comment>
<gene>
    <name evidence="3" type="ORF">J2Z71_000814</name>
</gene>
<evidence type="ECO:0000256" key="1">
    <source>
        <dbReference type="ARBA" id="ARBA00022801"/>
    </source>
</evidence>
<feature type="transmembrane region" description="Helical" evidence="2">
    <location>
        <begin position="12"/>
        <end position="32"/>
    </location>
</feature>
<dbReference type="CDD" id="cd00004">
    <property type="entry name" value="Sortase"/>
    <property type="match status" value="1"/>
</dbReference>
<dbReference type="NCBIfam" id="TIGR01076">
    <property type="entry name" value="sortase_fam"/>
    <property type="match status" value="1"/>
</dbReference>
<proteinExistence type="predicted"/>
<dbReference type="EC" id="3.4.22.70" evidence="3"/>
<keyword evidence="2" id="KW-1133">Transmembrane helix</keyword>
<keyword evidence="4" id="KW-1185">Reference proteome</keyword>
<protein>
    <submittedName>
        <fullName evidence="3">Sortase A</fullName>
        <ecNumber evidence="3">3.4.22.70</ecNumber>
    </submittedName>
</protein>
<evidence type="ECO:0000313" key="3">
    <source>
        <dbReference type="EMBL" id="MBP2025284.1"/>
    </source>
</evidence>
<keyword evidence="2" id="KW-0812">Transmembrane</keyword>